<evidence type="ECO:0000313" key="9">
    <source>
        <dbReference type="Proteomes" id="UP000077202"/>
    </source>
</evidence>
<keyword evidence="3" id="KW-0808">Transferase</keyword>
<keyword evidence="4" id="KW-0735">Signal-anchor</keyword>
<evidence type="ECO:0000256" key="7">
    <source>
        <dbReference type="SAM" id="Phobius"/>
    </source>
</evidence>
<dbReference type="InterPro" id="IPR053223">
    <property type="entry name" value="Prob_Methyltransferase"/>
</dbReference>
<evidence type="ECO:0000256" key="5">
    <source>
        <dbReference type="ARBA" id="ARBA00037847"/>
    </source>
</evidence>
<feature type="transmembrane region" description="Helical" evidence="7">
    <location>
        <begin position="45"/>
        <end position="65"/>
    </location>
</feature>
<comment type="subcellular location">
    <subcellularLocation>
        <location evidence="5">Endomembrane system</location>
        <topology evidence="5">Single-pass membrane protein</topology>
    </subcellularLocation>
    <subcellularLocation>
        <location evidence="1">Membrane</location>
        <topology evidence="1">Single-pass type II membrane protein</topology>
    </subcellularLocation>
</comment>
<evidence type="ECO:0008006" key="10">
    <source>
        <dbReference type="Google" id="ProtNLM"/>
    </source>
</evidence>
<dbReference type="InterPro" id="IPR004159">
    <property type="entry name" value="Put_SAM_MeTrfase"/>
</dbReference>
<evidence type="ECO:0000256" key="4">
    <source>
        <dbReference type="ARBA" id="ARBA00022968"/>
    </source>
</evidence>
<accession>A0A176W8S1</accession>
<dbReference type="GO" id="GO:0008168">
    <property type="term" value="F:methyltransferase activity"/>
    <property type="evidence" value="ECO:0007669"/>
    <property type="project" value="UniProtKB-KW"/>
</dbReference>
<keyword evidence="7" id="KW-1133">Transmembrane helix</keyword>
<dbReference type="PANTHER" id="PTHR44067:SF1">
    <property type="entry name" value="S-ADENOSYL-L-METHIONINE-DEPENDENT METHYLTRANSFERASES SUPERFAMILY PROTEIN"/>
    <property type="match status" value="1"/>
</dbReference>
<evidence type="ECO:0000256" key="6">
    <source>
        <dbReference type="SAM" id="MobiDB-lite"/>
    </source>
</evidence>
<evidence type="ECO:0000256" key="1">
    <source>
        <dbReference type="ARBA" id="ARBA00004606"/>
    </source>
</evidence>
<dbReference type="AlphaFoldDB" id="A0A176W8S1"/>
<dbReference type="GO" id="GO:0012505">
    <property type="term" value="C:endomembrane system"/>
    <property type="evidence" value="ECO:0007669"/>
    <property type="project" value="UniProtKB-SubCell"/>
</dbReference>
<dbReference type="Proteomes" id="UP000077202">
    <property type="component" value="Unassembled WGS sequence"/>
</dbReference>
<comment type="similarity">
    <text evidence="2">Belongs to the methyltransferase superfamily.</text>
</comment>
<dbReference type="GO" id="GO:0016020">
    <property type="term" value="C:membrane"/>
    <property type="evidence" value="ECO:0007669"/>
    <property type="project" value="UniProtKB-SubCell"/>
</dbReference>
<dbReference type="PANTHER" id="PTHR44067">
    <property type="entry name" value="S-ADENOSYL-L-METHIONINE-DEPENDENT METHYLTRANSFERASE SUPERFAMILY PROTEIN-RELATED"/>
    <property type="match status" value="1"/>
</dbReference>
<reference evidence="8" key="1">
    <citation type="submission" date="2016-03" db="EMBL/GenBank/DDBJ databases">
        <title>Mechanisms controlling the formation of the plant cell surface in tip-growing cells are functionally conserved among land plants.</title>
        <authorList>
            <person name="Honkanen S."/>
            <person name="Jones V.A."/>
            <person name="Morieri G."/>
            <person name="Champion C."/>
            <person name="Hetherington A.J."/>
            <person name="Kelly S."/>
            <person name="Saint-Marcoux D."/>
            <person name="Proust H."/>
            <person name="Prescott H."/>
            <person name="Dolan L."/>
        </authorList>
    </citation>
    <scope>NUCLEOTIDE SEQUENCE [LARGE SCALE GENOMIC DNA]</scope>
    <source>
        <tissue evidence="8">Whole gametophyte</tissue>
    </source>
</reference>
<dbReference type="InterPro" id="IPR029063">
    <property type="entry name" value="SAM-dependent_MTases_sf"/>
</dbReference>
<dbReference type="EMBL" id="LVLJ01001709">
    <property type="protein sequence ID" value="OAE28566.1"/>
    <property type="molecule type" value="Genomic_DNA"/>
</dbReference>
<keyword evidence="7" id="KW-0472">Membrane</keyword>
<name>A0A176W8S1_MARPO</name>
<dbReference type="Pfam" id="PF03141">
    <property type="entry name" value="Methyltransf_29"/>
    <property type="match status" value="1"/>
</dbReference>
<evidence type="ECO:0000256" key="2">
    <source>
        <dbReference type="ARBA" id="ARBA00008361"/>
    </source>
</evidence>
<proteinExistence type="inferred from homology"/>
<organism evidence="8 9">
    <name type="scientific">Marchantia polymorpha subsp. ruderalis</name>
    <dbReference type="NCBI Taxonomy" id="1480154"/>
    <lineage>
        <taxon>Eukaryota</taxon>
        <taxon>Viridiplantae</taxon>
        <taxon>Streptophyta</taxon>
        <taxon>Embryophyta</taxon>
        <taxon>Marchantiophyta</taxon>
        <taxon>Marchantiopsida</taxon>
        <taxon>Marchantiidae</taxon>
        <taxon>Marchantiales</taxon>
        <taxon>Marchantiaceae</taxon>
        <taxon>Marchantia</taxon>
    </lineage>
</organism>
<dbReference type="Gene3D" id="3.40.50.150">
    <property type="entry name" value="Vaccinia Virus protein VP39"/>
    <property type="match status" value="1"/>
</dbReference>
<feature type="region of interest" description="Disordered" evidence="6">
    <location>
        <begin position="192"/>
        <end position="234"/>
    </location>
</feature>
<comment type="caution">
    <text evidence="8">The sequence shown here is derived from an EMBL/GenBank/DDBJ whole genome shotgun (WGS) entry which is preliminary data.</text>
</comment>
<keyword evidence="9" id="KW-1185">Reference proteome</keyword>
<evidence type="ECO:0000313" key="8">
    <source>
        <dbReference type="EMBL" id="OAE28566.1"/>
    </source>
</evidence>
<feature type="compositionally biased region" description="Acidic residues" evidence="6">
    <location>
        <begin position="218"/>
        <end position="234"/>
    </location>
</feature>
<evidence type="ECO:0000256" key="3">
    <source>
        <dbReference type="ARBA" id="ARBA00022603"/>
    </source>
</evidence>
<gene>
    <name evidence="8" type="ORF">AXG93_2175s1500</name>
</gene>
<sequence length="565" mass="64648">MAVCIKETRAPNSPSGRLYGQVSAEEVSDREMVRHHEVSMSRTRWSLQASLAFLVMFVTLSGFYASGFLSFKHDKDWHFGDPGSSLKTSSVSRKVASTQLKVGKAMEEIQVKLGQSPAESLEEALYQLRSEHKKSSILLLEVAATLDIVQTYLLIKDLHPSFQAMASNLPKPDSLNGTTSTNSTIEQQAIKTAAEQKSDPASVVRSETTKVDMADPMTGEDEEKEEGEWAEEDELQSEKDPLVEYFEIEEIKKYIRSKYNRLGRKNFMGANATYASIGHACVSKKFELEQYMEYDVGEYCSDDWPLGQKLMVHGCDPLPRRRCFVRGPKIYTKPLPINESLWKLPDDRNVRWDNYICKSFGCLAGPNRKGFFKCGECFDLQGHEKPKWTEVTNTSTDADFMLEEVLQMKPGEIRIGLDFSVGVGTFAARMREHNITVASATLNLGAPFNELIALRGLLPLYLSPNQRLPFFDNTLDIIHTTLFLDGWIDHQLLDFILFDWDRCLRPGGLLWIDRFFSKKEDMDDYLYYFEQLRYKRWKWVVTPKVDKDDGELWFSAVLEKPPRPF</sequence>
<keyword evidence="7" id="KW-0812">Transmembrane</keyword>
<dbReference type="GO" id="GO:0032259">
    <property type="term" value="P:methylation"/>
    <property type="evidence" value="ECO:0007669"/>
    <property type="project" value="UniProtKB-KW"/>
</dbReference>
<dbReference type="SUPFAM" id="SSF53335">
    <property type="entry name" value="S-adenosyl-L-methionine-dependent methyltransferases"/>
    <property type="match status" value="1"/>
</dbReference>
<protein>
    <recommendedName>
        <fullName evidence="10">Methyltransferase type 11 domain-containing protein</fullName>
    </recommendedName>
</protein>
<keyword evidence="3" id="KW-0489">Methyltransferase</keyword>